<evidence type="ECO:0000256" key="12">
    <source>
        <dbReference type="ARBA" id="ARBA00040449"/>
    </source>
</evidence>
<feature type="domain" description="W2" evidence="15">
    <location>
        <begin position="566"/>
        <end position="751"/>
    </location>
</feature>
<evidence type="ECO:0000313" key="18">
    <source>
        <dbReference type="RefSeq" id="XP_026683736.1"/>
    </source>
</evidence>
<comment type="subunit">
    <text evidence="13">Interacts with the serine/threonine protein kinases MKNK1 and MKNK2. Binds EIF4A and EIF3. Interacts with MIF4GD. Interacts with DAZAP2.</text>
</comment>
<dbReference type="GO" id="GO:0006417">
    <property type="term" value="P:regulation of translation"/>
    <property type="evidence" value="ECO:0007669"/>
    <property type="project" value="UniProtKB-KW"/>
</dbReference>
<dbReference type="InterPro" id="IPR003891">
    <property type="entry name" value="Initiation_fac_eIF4g_MI"/>
</dbReference>
<dbReference type="InterPro" id="IPR003307">
    <property type="entry name" value="W2_domain"/>
</dbReference>
<keyword evidence="6" id="KW-0597">Phosphoprotein</keyword>
<keyword evidence="2" id="KW-0488">Methylation</keyword>
<dbReference type="Pfam" id="PF02020">
    <property type="entry name" value="W2"/>
    <property type="match status" value="1"/>
</dbReference>
<dbReference type="GO" id="GO:0016281">
    <property type="term" value="C:eukaryotic translation initiation factor 4F complex"/>
    <property type="evidence" value="ECO:0007669"/>
    <property type="project" value="TreeGrafter"/>
</dbReference>
<evidence type="ECO:0000256" key="6">
    <source>
        <dbReference type="ARBA" id="ARBA00022553"/>
    </source>
</evidence>
<evidence type="ECO:0000256" key="5">
    <source>
        <dbReference type="ARBA" id="ARBA00022540"/>
    </source>
</evidence>
<dbReference type="PANTHER" id="PTHR23253:SF9">
    <property type="entry name" value="EUKARYOTIC TRANSLATION INITIATION FACTOR 4 GAMMA 2"/>
    <property type="match status" value="1"/>
</dbReference>
<protein>
    <recommendedName>
        <fullName evidence="12">Eukaryotic translation initiation factor 4 gamma 2</fullName>
    </recommendedName>
</protein>
<gene>
    <name evidence="18 19" type="primary">LOC103515146</name>
</gene>
<keyword evidence="17" id="KW-1185">Reference proteome</keyword>
<accession>A0A3Q0J5N4</accession>
<evidence type="ECO:0000256" key="4">
    <source>
        <dbReference type="ARBA" id="ARBA00022499"/>
    </source>
</evidence>
<sequence length="755" mass="87420">MYARLCKRLTEQAPNFEPPDESCTFKKHLLWVCKNEFENRSRATEAFGNLPLSPDDEDRRQLAKQKMLGNIKFIGELGKHEIVTESILHTCIQELLPKNRKVQTNKDVSENLECLCQIMKTCGRILDSEKGQGLMNQYFSRMKTVQTSTPHLPLRIRFMLQDVEDLRRNNWVPRQANNPEKPVPINQIIEEDHDPVNFILPHRNNGMKEYSENDFFSRPLKTRKDLMMSGTGSNPVSTLNNHQSLDKYSPYNNYGLNLGNYRNHQNRNQNQNNQNNYYQNRNNYNNHNHAHNQNNNHSSNNIGKDMPPRFKKMLQQSTNLEELSLRPPAHSMLCKPPNVNKPRSDPILAPPLITIKPSPPAPVKDSFSEAIVIKQAPPDKKQIAKKGPVKEEVVKKVNQMLETYFTDKNVENATNTLKDTKIPDKLIVNVLRAMFTGGYEKTEEEQKLLFQLLGEMKQEKIFTSVQFLDYYRGLVNNMSDKERESKKAYIANLAGESVKHNILNLNEVADVTEKHGDLFLTILQTLHKVLGKAELVKIFNESKINLFNVIPDKADKTKEKLSILLEEKNLIFLFPLLKIQSELWKHIKAENNPGNFYKWLKDYLEPQYSCDAGFVNALVTVIVKYITSECMMTEDGQINTDHPNEKSIHEKEKQLLEKYKPVLVGFLAENVDLQVTCVYAVQVFCHSLHFPKGMLLRWFNNLYNLEIIEEEAFSKWRENISDAYPGKGEALFQVNAWLNWLAEAESEEEEEEEEN</sequence>
<organism evidence="17 18">
    <name type="scientific">Diaphorina citri</name>
    <name type="common">Asian citrus psyllid</name>
    <dbReference type="NCBI Taxonomy" id="121845"/>
    <lineage>
        <taxon>Eukaryota</taxon>
        <taxon>Metazoa</taxon>
        <taxon>Ecdysozoa</taxon>
        <taxon>Arthropoda</taxon>
        <taxon>Hexapoda</taxon>
        <taxon>Insecta</taxon>
        <taxon>Pterygota</taxon>
        <taxon>Neoptera</taxon>
        <taxon>Paraneoptera</taxon>
        <taxon>Hemiptera</taxon>
        <taxon>Sternorrhyncha</taxon>
        <taxon>Psylloidea</taxon>
        <taxon>Psyllidae</taxon>
        <taxon>Diaphorininae</taxon>
        <taxon>Diaphorina</taxon>
    </lineage>
</organism>
<evidence type="ECO:0000256" key="14">
    <source>
        <dbReference type="SAM" id="MobiDB-lite"/>
    </source>
</evidence>
<dbReference type="GO" id="GO:0003743">
    <property type="term" value="F:translation initiation factor activity"/>
    <property type="evidence" value="ECO:0007669"/>
    <property type="project" value="UniProtKB-KW"/>
</dbReference>
<dbReference type="PANTHER" id="PTHR23253">
    <property type="entry name" value="EUKARYOTIC TRANSLATION INITIATION FACTOR 4 GAMMA"/>
    <property type="match status" value="1"/>
</dbReference>
<keyword evidence="8" id="KW-0810">Translation regulation</keyword>
<feature type="domain" description="MI" evidence="16">
    <location>
        <begin position="392"/>
        <end position="513"/>
    </location>
</feature>
<dbReference type="Pfam" id="PF02854">
    <property type="entry name" value="MIF4G"/>
    <property type="match status" value="1"/>
</dbReference>
<dbReference type="SMART" id="SM00515">
    <property type="entry name" value="eIF5C"/>
    <property type="match status" value="1"/>
</dbReference>
<evidence type="ECO:0000256" key="2">
    <source>
        <dbReference type="ARBA" id="ARBA00022481"/>
    </source>
</evidence>
<dbReference type="Proteomes" id="UP000079169">
    <property type="component" value="Unplaced"/>
</dbReference>
<feature type="region of interest" description="Disordered" evidence="14">
    <location>
        <begin position="259"/>
        <end position="301"/>
    </location>
</feature>
<dbReference type="CDD" id="cd11559">
    <property type="entry name" value="W2_eIF4G1_like"/>
    <property type="match status" value="1"/>
</dbReference>
<dbReference type="STRING" id="121845.A0A3Q0J5N4"/>
<evidence type="ECO:0000259" key="16">
    <source>
        <dbReference type="PROSITE" id="PS51366"/>
    </source>
</evidence>
<keyword evidence="4" id="KW-1017">Isopeptide bond</keyword>
<evidence type="ECO:0000256" key="10">
    <source>
        <dbReference type="ARBA" id="ARBA00022990"/>
    </source>
</evidence>
<dbReference type="PaxDb" id="121845-A0A3Q0J5N4"/>
<dbReference type="GeneID" id="103515146"/>
<evidence type="ECO:0000256" key="8">
    <source>
        <dbReference type="ARBA" id="ARBA00022845"/>
    </source>
</evidence>
<dbReference type="RefSeq" id="XP_026683736.1">
    <property type="nucleotide sequence ID" value="XM_026827935.1"/>
</dbReference>
<evidence type="ECO:0000256" key="9">
    <source>
        <dbReference type="ARBA" id="ARBA00022917"/>
    </source>
</evidence>
<evidence type="ECO:0000313" key="17">
    <source>
        <dbReference type="Proteomes" id="UP000079169"/>
    </source>
</evidence>
<dbReference type="InterPro" id="IPR016024">
    <property type="entry name" value="ARM-type_fold"/>
</dbReference>
<keyword evidence="3" id="KW-0678">Repressor</keyword>
<dbReference type="GO" id="GO:0003729">
    <property type="term" value="F:mRNA binding"/>
    <property type="evidence" value="ECO:0007669"/>
    <property type="project" value="TreeGrafter"/>
</dbReference>
<dbReference type="Gene3D" id="1.25.40.180">
    <property type="match status" value="3"/>
</dbReference>
<comment type="similarity">
    <text evidence="1">Belongs to the eukaryotic initiation factor 4G family.</text>
</comment>
<evidence type="ECO:0000256" key="11">
    <source>
        <dbReference type="ARBA" id="ARBA00037759"/>
    </source>
</evidence>
<evidence type="ECO:0000256" key="1">
    <source>
        <dbReference type="ARBA" id="ARBA00005775"/>
    </source>
</evidence>
<evidence type="ECO:0000256" key="13">
    <source>
        <dbReference type="ARBA" id="ARBA00046720"/>
    </source>
</evidence>
<keyword evidence="7" id="KW-0832">Ubl conjugation</keyword>
<dbReference type="SMART" id="SM00543">
    <property type="entry name" value="MIF4G"/>
    <property type="match status" value="1"/>
</dbReference>
<dbReference type="PROSITE" id="PS51363">
    <property type="entry name" value="W2"/>
    <property type="match status" value="1"/>
</dbReference>
<dbReference type="PROSITE" id="PS51366">
    <property type="entry name" value="MI"/>
    <property type="match status" value="1"/>
</dbReference>
<dbReference type="KEGG" id="dci:103515146"/>
<reference evidence="18 19" key="1">
    <citation type="submission" date="2025-04" db="UniProtKB">
        <authorList>
            <consortium name="RefSeq"/>
        </authorList>
    </citation>
    <scope>IDENTIFICATION</scope>
</reference>
<evidence type="ECO:0000256" key="3">
    <source>
        <dbReference type="ARBA" id="ARBA00022491"/>
    </source>
</evidence>
<proteinExistence type="inferred from homology"/>
<keyword evidence="5 18" id="KW-0396">Initiation factor</keyword>
<dbReference type="RefSeq" id="XP_026683737.1">
    <property type="nucleotide sequence ID" value="XM_026827936.1"/>
</dbReference>
<keyword evidence="10" id="KW-0007">Acetylation</keyword>
<dbReference type="AlphaFoldDB" id="A0A3Q0J5N4"/>
<dbReference type="CTD" id="9"/>
<dbReference type="SUPFAM" id="SSF48371">
    <property type="entry name" value="ARM repeat"/>
    <property type="match status" value="3"/>
</dbReference>
<evidence type="ECO:0000256" key="7">
    <source>
        <dbReference type="ARBA" id="ARBA00022843"/>
    </source>
</evidence>
<evidence type="ECO:0000313" key="19">
    <source>
        <dbReference type="RefSeq" id="XP_026683737.1"/>
    </source>
</evidence>
<keyword evidence="9" id="KW-0648">Protein biosynthesis</keyword>
<comment type="function">
    <text evidence="11">Appears to play a role in the switch from cap-dependent to IRES-mediated translation during mitosis, apoptosis and viral infection. Cleaved by some caspases and viral proteases.</text>
</comment>
<name>A0A3Q0J5N4_DIACI</name>
<dbReference type="InterPro" id="IPR003890">
    <property type="entry name" value="MIF4G-like_typ-3"/>
</dbReference>
<evidence type="ECO:0000259" key="15">
    <source>
        <dbReference type="PROSITE" id="PS51363"/>
    </source>
</evidence>